<evidence type="ECO:0000313" key="3">
    <source>
        <dbReference type="Proteomes" id="UP001595693"/>
    </source>
</evidence>
<dbReference type="EMBL" id="JBHSAJ010000061">
    <property type="protein sequence ID" value="MFC3937041.1"/>
    <property type="molecule type" value="Genomic_DNA"/>
</dbReference>
<dbReference type="RefSeq" id="WP_055396509.1">
    <property type="nucleotide sequence ID" value="NZ_JAMXAX010000122.1"/>
</dbReference>
<proteinExistence type="predicted"/>
<dbReference type="Pfam" id="PF13468">
    <property type="entry name" value="Glyoxalase_3"/>
    <property type="match status" value="1"/>
</dbReference>
<name>A0ABV8DFH2_9BURK</name>
<protein>
    <submittedName>
        <fullName evidence="2">VOC family protein</fullName>
    </submittedName>
</protein>
<evidence type="ECO:0000313" key="2">
    <source>
        <dbReference type="EMBL" id="MFC3937041.1"/>
    </source>
</evidence>
<dbReference type="Gene3D" id="3.10.180.10">
    <property type="entry name" value="2,3-Dihydroxybiphenyl 1,2-Dioxygenase, domain 1"/>
    <property type="match status" value="1"/>
</dbReference>
<comment type="caution">
    <text evidence="2">The sequence shown here is derived from an EMBL/GenBank/DDBJ whole genome shotgun (WGS) entry which is preliminary data.</text>
</comment>
<reference evidence="3" key="1">
    <citation type="journal article" date="2019" name="Int. J. Syst. Evol. Microbiol.">
        <title>The Global Catalogue of Microorganisms (GCM) 10K type strain sequencing project: providing services to taxonomists for standard genome sequencing and annotation.</title>
        <authorList>
            <consortium name="The Broad Institute Genomics Platform"/>
            <consortium name="The Broad Institute Genome Sequencing Center for Infectious Disease"/>
            <person name="Wu L."/>
            <person name="Ma J."/>
        </authorList>
    </citation>
    <scope>NUCLEOTIDE SEQUENCE [LARGE SCALE GENOMIC DNA]</scope>
    <source>
        <strain evidence="3">CCUG 2113</strain>
    </source>
</reference>
<dbReference type="InterPro" id="IPR025870">
    <property type="entry name" value="Glyoxalase-like_dom"/>
</dbReference>
<gene>
    <name evidence="2" type="ORF">ACFOW3_20675</name>
</gene>
<dbReference type="Proteomes" id="UP001595693">
    <property type="component" value="Unassembled WGS sequence"/>
</dbReference>
<organism evidence="2 3">
    <name type="scientific">Acidovorax facilis</name>
    <dbReference type="NCBI Taxonomy" id="12917"/>
    <lineage>
        <taxon>Bacteria</taxon>
        <taxon>Pseudomonadati</taxon>
        <taxon>Pseudomonadota</taxon>
        <taxon>Betaproteobacteria</taxon>
        <taxon>Burkholderiales</taxon>
        <taxon>Comamonadaceae</taxon>
        <taxon>Acidovorax</taxon>
    </lineage>
</organism>
<feature type="domain" description="Glyoxalase-like" evidence="1">
    <location>
        <begin position="13"/>
        <end position="181"/>
    </location>
</feature>
<keyword evidence="3" id="KW-1185">Reference proteome</keyword>
<accession>A0ABV8DFH2</accession>
<sequence>MTLGFTEHMVSRLDHITIVAPSLVAGSAYVEAALGVAPGPGREHPSMATHNLLLSLGSSVYLEVIAANPDAAPVSRARWFGIDEILDGSTPRLAAWVASTNDIAAATVPALGQVETMYRESHTWQMAFRPDGALALDGAAPLLIQRAVDANPIATMPASPLQIRELQIQHPAPEEVLALFAAIRLASTPSVTVARGATCALVAEIQTPSGLRRLGGA</sequence>
<evidence type="ECO:0000259" key="1">
    <source>
        <dbReference type="Pfam" id="PF13468"/>
    </source>
</evidence>
<dbReference type="InterPro" id="IPR029068">
    <property type="entry name" value="Glyas_Bleomycin-R_OHBP_Dase"/>
</dbReference>